<dbReference type="EMBL" id="BPLQ01014076">
    <property type="protein sequence ID" value="GIY77062.1"/>
    <property type="molecule type" value="Genomic_DNA"/>
</dbReference>
<proteinExistence type="predicted"/>
<evidence type="ECO:0000256" key="1">
    <source>
        <dbReference type="SAM" id="Coils"/>
    </source>
</evidence>
<feature type="coiled-coil region" evidence="1">
    <location>
        <begin position="315"/>
        <end position="360"/>
    </location>
</feature>
<dbReference type="Proteomes" id="UP001054837">
    <property type="component" value="Unassembled WGS sequence"/>
</dbReference>
<evidence type="ECO:0000313" key="3">
    <source>
        <dbReference type="EMBL" id="GIY77062.1"/>
    </source>
</evidence>
<evidence type="ECO:0000256" key="2">
    <source>
        <dbReference type="SAM" id="MobiDB-lite"/>
    </source>
</evidence>
<accession>A0AAV4W2W9</accession>
<comment type="caution">
    <text evidence="3">The sequence shown here is derived from an EMBL/GenBank/DDBJ whole genome shotgun (WGS) entry which is preliminary data.</text>
</comment>
<evidence type="ECO:0000313" key="4">
    <source>
        <dbReference type="Proteomes" id="UP001054837"/>
    </source>
</evidence>
<dbReference type="PANTHER" id="PTHR28663:SF1">
    <property type="entry name" value="CILIA- AND FLAGELLA- ASSOCIATED PROTEIN 210"/>
    <property type="match status" value="1"/>
</dbReference>
<organism evidence="3 4">
    <name type="scientific">Caerostris darwini</name>
    <dbReference type="NCBI Taxonomy" id="1538125"/>
    <lineage>
        <taxon>Eukaryota</taxon>
        <taxon>Metazoa</taxon>
        <taxon>Ecdysozoa</taxon>
        <taxon>Arthropoda</taxon>
        <taxon>Chelicerata</taxon>
        <taxon>Arachnida</taxon>
        <taxon>Araneae</taxon>
        <taxon>Araneomorphae</taxon>
        <taxon>Entelegynae</taxon>
        <taxon>Araneoidea</taxon>
        <taxon>Araneidae</taxon>
        <taxon>Caerostris</taxon>
    </lineage>
</organism>
<keyword evidence="1" id="KW-0175">Coiled coil</keyword>
<dbReference type="InterPro" id="IPR039986">
    <property type="entry name" value="CFAP210"/>
</dbReference>
<protein>
    <submittedName>
        <fullName evidence="3">TPH domain-containing protein</fullName>
    </submittedName>
</protein>
<reference evidence="3 4" key="1">
    <citation type="submission" date="2021-06" db="EMBL/GenBank/DDBJ databases">
        <title>Caerostris darwini draft genome.</title>
        <authorList>
            <person name="Kono N."/>
            <person name="Arakawa K."/>
        </authorList>
    </citation>
    <scope>NUCLEOTIDE SEQUENCE [LARGE SCALE GENOMIC DNA]</scope>
</reference>
<feature type="region of interest" description="Disordered" evidence="2">
    <location>
        <begin position="46"/>
        <end position="74"/>
    </location>
</feature>
<dbReference type="AlphaFoldDB" id="A0AAV4W2W9"/>
<keyword evidence="4" id="KW-1185">Reference proteome</keyword>
<gene>
    <name evidence="3" type="primary">AVEN_125389_1</name>
    <name evidence="3" type="ORF">CDAR_41511</name>
</gene>
<feature type="compositionally biased region" description="Basic and acidic residues" evidence="2">
    <location>
        <begin position="46"/>
        <end position="59"/>
    </location>
</feature>
<name>A0AAV4W2W9_9ARAC</name>
<feature type="coiled-coil region" evidence="1">
    <location>
        <begin position="214"/>
        <end position="245"/>
    </location>
</feature>
<dbReference type="PANTHER" id="PTHR28663">
    <property type="entry name" value="COILED-COIL DOMAIN-CONTAINING PROTEIN 173"/>
    <property type="match status" value="1"/>
</dbReference>
<sequence>MEGDPFKQRYPPKRPKKAVLLASGDLDKIVADSRIHQIVEEEERALRERRESRLRESKELSAALSQRRQPGSELRKRQYALGTKYAKVELDRESKMEVRKNKVLEQAYKRLYEETDRVKYFKTAQSSDLAAKGRKDQMATRVSLKNEEERYDVQFLLGTLRDVDQYESEEQEKAMIKQENKKKNAENWIKRHNEILEKKSREKWEHLRDGYLIRDEDDRDLEKLAKKAEGEKEKMLNYKHSLEQQIKDKQALFDTHHRLEEAEDLKAKLFRDAKDDMKMEHQKIKERLDANKNYLRQRVANTLSDKDAKLRAKEKEILEKAVRAAEEKVRENKILKELEKTEAQEDIQKFYEQVVTAKQKKQYDDRLEDYQESRRIADNVDRLTKIEESKAHTHEDLEREAQHMQLHQIAKREVDRKGEEIEAIEDYMNHMRSLDNEEEMFQKYAQMEIEKCEGRGVDAYAMRKAARPGIGCGRGPLLEDRGHIRPRYYAAVWNPEDLTHVGQPKKHADTKSRLGFTLY</sequence>